<sequence length="318" mass="35980">MDEKILITGAAGQLGTVLTEALIKKYGPQKIVASDINNISEFGCNFEVLDATDMAEINRIVIKYRITQIYHLAAILSAKGEQNPLSTWDINQKSFFNVLECAKDNKLNKVFFPSSIAVYGNSAPKIKTPQSAFLNPSTVYGMSKASGEQWAQYYSSKYGLDVRSLRYPGIIGYQSSPGGGTTDYAIEIYHSAVKEQPFVCYLNEGTRLPMIFIYDAIRATLELMEARKENLVLRSSYNLQGISFAPKEIIESIKKYYPDFNVIYKPDFRQEIAETWPQSMDDTNAREDWGWIPSYSLADITMEMITQIRNIYEAKNAF</sequence>
<dbReference type="Pfam" id="PF01370">
    <property type="entry name" value="Epimerase"/>
    <property type="match status" value="1"/>
</dbReference>
<proteinExistence type="inferred from homology"/>
<dbReference type="Gene3D" id="3.40.50.720">
    <property type="entry name" value="NAD(P)-binding Rossmann-like Domain"/>
    <property type="match status" value="1"/>
</dbReference>
<dbReference type="RefSeq" id="WP_317903520.1">
    <property type="nucleotide sequence ID" value="NZ_JAIRBC010000030.1"/>
</dbReference>
<dbReference type="AlphaFoldDB" id="A0AAE3EZA8"/>
<evidence type="ECO:0000259" key="2">
    <source>
        <dbReference type="Pfam" id="PF01370"/>
    </source>
</evidence>
<comment type="caution">
    <text evidence="3">The sequence shown here is derived from an EMBL/GenBank/DDBJ whole genome shotgun (WGS) entry which is preliminary data.</text>
</comment>
<dbReference type="PANTHER" id="PTHR42687:SF1">
    <property type="entry name" value="L-THREONINE 3-DEHYDROGENASE, MITOCHONDRIAL"/>
    <property type="match status" value="1"/>
</dbReference>
<dbReference type="SUPFAM" id="SSF51735">
    <property type="entry name" value="NAD(P)-binding Rossmann-fold domains"/>
    <property type="match status" value="1"/>
</dbReference>
<accession>A0AAE3EZA8</accession>
<gene>
    <name evidence="3" type="ORF">K8352_16590</name>
</gene>
<dbReference type="GO" id="GO:0008743">
    <property type="term" value="F:L-threonine 3-dehydrogenase activity"/>
    <property type="evidence" value="ECO:0007669"/>
    <property type="project" value="TreeGrafter"/>
</dbReference>
<dbReference type="InterPro" id="IPR051225">
    <property type="entry name" value="NAD(P)_epim/dehydratase"/>
</dbReference>
<evidence type="ECO:0000313" key="4">
    <source>
        <dbReference type="Proteomes" id="UP001200642"/>
    </source>
</evidence>
<name>A0AAE3EZA8_9FLAO</name>
<reference evidence="3" key="1">
    <citation type="submission" date="2023-02" db="EMBL/GenBank/DDBJ databases">
        <title>Genome of Flavobacteriaceae gen. nov. sp. strain F89.</title>
        <authorList>
            <person name="Wang Y."/>
        </authorList>
    </citation>
    <scope>NUCLEOTIDE SEQUENCE</scope>
    <source>
        <strain evidence="3">F89</strain>
    </source>
</reference>
<dbReference type="InterPro" id="IPR001509">
    <property type="entry name" value="Epimerase_deHydtase"/>
</dbReference>
<dbReference type="InterPro" id="IPR036291">
    <property type="entry name" value="NAD(P)-bd_dom_sf"/>
</dbReference>
<dbReference type="GO" id="GO:0006567">
    <property type="term" value="P:L-threonine catabolic process"/>
    <property type="evidence" value="ECO:0007669"/>
    <property type="project" value="TreeGrafter"/>
</dbReference>
<feature type="domain" description="NAD-dependent epimerase/dehydratase" evidence="2">
    <location>
        <begin position="5"/>
        <end position="229"/>
    </location>
</feature>
<evidence type="ECO:0000313" key="3">
    <source>
        <dbReference type="EMBL" id="MCG2462381.1"/>
    </source>
</evidence>
<keyword evidence="4" id="KW-1185">Reference proteome</keyword>
<dbReference type="Proteomes" id="UP001200642">
    <property type="component" value="Unassembled WGS sequence"/>
</dbReference>
<dbReference type="EMBL" id="JAIRBC010000030">
    <property type="protein sequence ID" value="MCG2462381.1"/>
    <property type="molecule type" value="Genomic_DNA"/>
</dbReference>
<organism evidence="3 4">
    <name type="scientific">Cerina litoralis</name>
    <dbReference type="NCBI Taxonomy" id="2874477"/>
    <lineage>
        <taxon>Bacteria</taxon>
        <taxon>Pseudomonadati</taxon>
        <taxon>Bacteroidota</taxon>
        <taxon>Flavobacteriia</taxon>
        <taxon>Flavobacteriales</taxon>
        <taxon>Flavobacteriaceae</taxon>
        <taxon>Cerina</taxon>
    </lineage>
</organism>
<protein>
    <submittedName>
        <fullName evidence="3">NAD-dependent epimerase/dehydratase family protein</fullName>
    </submittedName>
</protein>
<dbReference type="PANTHER" id="PTHR42687">
    <property type="entry name" value="L-THREONINE 3-DEHYDROGENASE"/>
    <property type="match status" value="1"/>
</dbReference>
<evidence type="ECO:0000256" key="1">
    <source>
        <dbReference type="ARBA" id="ARBA00007637"/>
    </source>
</evidence>
<comment type="similarity">
    <text evidence="1">Belongs to the NAD(P)-dependent epimerase/dehydratase family.</text>
</comment>